<evidence type="ECO:0000313" key="1">
    <source>
        <dbReference type="EMBL" id="SEH04873.1"/>
    </source>
</evidence>
<name>A0A1H6F5N5_9GAMM</name>
<accession>A0A1H6F5N5</accession>
<gene>
    <name evidence="1" type="ORF">MBHS_00725</name>
</gene>
<protein>
    <submittedName>
        <fullName evidence="1">Uncharacterized protein</fullName>
    </submittedName>
</protein>
<reference evidence="1 2" key="1">
    <citation type="submission" date="2016-10" db="EMBL/GenBank/DDBJ databases">
        <authorList>
            <person name="de Groot N.N."/>
        </authorList>
    </citation>
    <scope>NUCLEOTIDE SEQUENCE [LARGE SCALE GENOMIC DNA]</scope>
    <source>
        <strain evidence="1">MBHS1</strain>
    </source>
</reference>
<dbReference type="RefSeq" id="WP_103918890.1">
    <property type="nucleotide sequence ID" value="NZ_FMSV02000127.1"/>
</dbReference>
<proteinExistence type="predicted"/>
<dbReference type="Proteomes" id="UP000236724">
    <property type="component" value="Unassembled WGS sequence"/>
</dbReference>
<organism evidence="1 2">
    <name type="scientific">Candidatus Venteria ishoeyi</name>
    <dbReference type="NCBI Taxonomy" id="1899563"/>
    <lineage>
        <taxon>Bacteria</taxon>
        <taxon>Pseudomonadati</taxon>
        <taxon>Pseudomonadota</taxon>
        <taxon>Gammaproteobacteria</taxon>
        <taxon>Thiotrichales</taxon>
        <taxon>Thiotrichaceae</taxon>
        <taxon>Venteria</taxon>
    </lineage>
</organism>
<sequence>MEKSTFTLISPYIIMGFFTVNASSVAASDLKSQAEQEFDNKAQVSETKESSGKIKFTDNLAFQPRLFAGAAHLSHIVEGKYDDVKEGEPTTPLNGEGGDRGAVEISDNVALIGIGGTLVYKKRFYLDAYFQQLGDGNASSYFSNPDVPITDTRSRIDIIDASQVDSRRYDYGITLGYVVNKNWSVFTGYKAGTTKLTDNHKVTSNDFNIDTGVTTSNPERFYEYKSEFKAGGPFIGTAYGWRIGKGLLGLNLGWAYLSSGSYKYTLPGYPPLKPEIKPTSGLTLGISWKGMINKNWLYGISADAYQYKMDLDEAEAALGGGNLGNYKFKPLNIEEKIYTLKFNLIYRF</sequence>
<dbReference type="OrthoDB" id="5624184at2"/>
<dbReference type="AlphaFoldDB" id="A0A1H6F5N5"/>
<dbReference type="EMBL" id="FMSV02000127">
    <property type="protein sequence ID" value="SEH04873.1"/>
    <property type="molecule type" value="Genomic_DNA"/>
</dbReference>
<keyword evidence="2" id="KW-1185">Reference proteome</keyword>
<evidence type="ECO:0000313" key="2">
    <source>
        <dbReference type="Proteomes" id="UP000236724"/>
    </source>
</evidence>